<reference evidence="1 2" key="1">
    <citation type="submission" date="2024-03" db="EMBL/GenBank/DDBJ databases">
        <title>The Acrasis kona genome and developmental transcriptomes reveal deep origins of eukaryotic multicellular pathways.</title>
        <authorList>
            <person name="Sheikh S."/>
            <person name="Fu C.-J."/>
            <person name="Brown M.W."/>
            <person name="Baldauf S.L."/>
        </authorList>
    </citation>
    <scope>NUCLEOTIDE SEQUENCE [LARGE SCALE GENOMIC DNA]</scope>
    <source>
        <strain evidence="1 2">ATCC MYA-3509</strain>
    </source>
</reference>
<organism evidence="1 2">
    <name type="scientific">Acrasis kona</name>
    <dbReference type="NCBI Taxonomy" id="1008807"/>
    <lineage>
        <taxon>Eukaryota</taxon>
        <taxon>Discoba</taxon>
        <taxon>Heterolobosea</taxon>
        <taxon>Tetramitia</taxon>
        <taxon>Eutetramitia</taxon>
        <taxon>Acrasidae</taxon>
        <taxon>Acrasis</taxon>
    </lineage>
</organism>
<proteinExistence type="predicted"/>
<comment type="caution">
    <text evidence="1">The sequence shown here is derived from an EMBL/GenBank/DDBJ whole genome shotgun (WGS) entry which is preliminary data.</text>
</comment>
<dbReference type="InterPro" id="IPR032675">
    <property type="entry name" value="LRR_dom_sf"/>
</dbReference>
<dbReference type="Pfam" id="PF13516">
    <property type="entry name" value="LRR_6"/>
    <property type="match status" value="4"/>
</dbReference>
<name>A0AAW2ZHK9_9EUKA</name>
<dbReference type="EMBL" id="JAOPGA020001554">
    <property type="protein sequence ID" value="KAL0489392.1"/>
    <property type="molecule type" value="Genomic_DNA"/>
</dbReference>
<sequence>MVRILNTGAGTMNHVKLRKRRGKSNCTLHQEDEVQVHGKRYGKSKKRQGDIRKHGDVEACSRGATQTIDLSYKNISGKEVANVLKPIFWQQSSRVTSLNLSNNSIDYYGASQIANILKLNKTLNHIDLSYNNLDDKSLKVLIRHTIIELESLKEVNLSWNGITGETSLRDLCEIFEEEDNDSLTILDLSHNLINDPELVTRLLISVISGSVNNIRSLDLIDNPFVLDGEHVGILTRLVMSQEEIICNININVQKQTTCPEVAKTLMNMMESKKPKIRQPILLDVVPEEGKINDELLHLEQ</sequence>
<dbReference type="PANTHER" id="PTHR24114">
    <property type="entry name" value="LEUCINE RICH REPEAT FAMILY PROTEIN"/>
    <property type="match status" value="1"/>
</dbReference>
<keyword evidence="2" id="KW-1185">Reference proteome</keyword>
<dbReference type="SUPFAM" id="SSF52047">
    <property type="entry name" value="RNI-like"/>
    <property type="match status" value="1"/>
</dbReference>
<dbReference type="PROSITE" id="PS51450">
    <property type="entry name" value="LRR"/>
    <property type="match status" value="1"/>
</dbReference>
<gene>
    <name evidence="1" type="ORF">AKO1_010678</name>
</gene>
<dbReference type="Proteomes" id="UP001431209">
    <property type="component" value="Unassembled WGS sequence"/>
</dbReference>
<dbReference type="PANTHER" id="PTHR24114:SF2">
    <property type="entry name" value="F-BOX DOMAIN-CONTAINING PROTEIN-RELATED"/>
    <property type="match status" value="1"/>
</dbReference>
<protein>
    <submittedName>
        <fullName evidence="1">Uncharacterized protein</fullName>
    </submittedName>
</protein>
<accession>A0AAW2ZHK9</accession>
<dbReference type="InterPro" id="IPR001611">
    <property type="entry name" value="Leu-rich_rpt"/>
</dbReference>
<dbReference type="AlphaFoldDB" id="A0AAW2ZHK9"/>
<evidence type="ECO:0000313" key="2">
    <source>
        <dbReference type="Proteomes" id="UP001431209"/>
    </source>
</evidence>
<dbReference type="Gene3D" id="3.80.10.10">
    <property type="entry name" value="Ribonuclease Inhibitor"/>
    <property type="match status" value="1"/>
</dbReference>
<dbReference type="InterPro" id="IPR052394">
    <property type="entry name" value="LRR-containing"/>
</dbReference>
<evidence type="ECO:0000313" key="1">
    <source>
        <dbReference type="EMBL" id="KAL0489392.1"/>
    </source>
</evidence>